<sequence>MRKLNLAAIDIGSNAVRLLIKCVNSDLSEQPLSKVQLLRVPLRLGEDAFISGQISKRKQRDILSLMKVYKHLMKIYDVAHYRACATSAMREASNAQEIVDKVLRKTGIEIEVISGEEEAALVAQSKVHRIVTTDRNYLFMDVGGGSTELNLYVAGEPVATRSFDIGTVRMLSGVVRDATFEAFDQYLADLYSQYGAATIVGTGGNINRLARLNGTTDLAKPDTRFISAEALQEIYETLAALTDEQRMTRFNLKPDRSDVIVPAGELFTRVVAALHADQVIVPTIGVADGIIDQLYLQVTD</sequence>
<dbReference type="Gene3D" id="3.30.420.40">
    <property type="match status" value="1"/>
</dbReference>
<protein>
    <submittedName>
        <fullName evidence="2">Ppx/GppA phosphatase family protein</fullName>
    </submittedName>
</protein>
<dbReference type="Gene3D" id="3.30.420.150">
    <property type="entry name" value="Exopolyphosphatase. Domain 2"/>
    <property type="match status" value="1"/>
</dbReference>
<dbReference type="CDD" id="cd24006">
    <property type="entry name" value="ASKHA_NBD_PPX_GppA"/>
    <property type="match status" value="1"/>
</dbReference>
<dbReference type="InterPro" id="IPR050273">
    <property type="entry name" value="GppA/Ppx_hydrolase"/>
</dbReference>
<dbReference type="GO" id="GO:0016462">
    <property type="term" value="F:pyrophosphatase activity"/>
    <property type="evidence" value="ECO:0007669"/>
    <property type="project" value="TreeGrafter"/>
</dbReference>
<feature type="domain" description="Ppx/GppA phosphatase N-terminal" evidence="1">
    <location>
        <begin position="33"/>
        <end position="295"/>
    </location>
</feature>
<reference evidence="2 3" key="1">
    <citation type="submission" date="2009-04" db="EMBL/GenBank/DDBJ databases">
        <authorList>
            <person name="Sebastian Y."/>
            <person name="Madupu R."/>
            <person name="Durkin A.S."/>
            <person name="Torralba M."/>
            <person name="Methe B."/>
            <person name="Sutton G.G."/>
            <person name="Strausberg R.L."/>
            <person name="Nelson K.E."/>
        </authorList>
    </citation>
    <scope>NUCLEOTIDE SEQUENCE [LARGE SCALE GENOMIC DNA]</scope>
    <source>
        <strain evidence="2 3">60-3</strain>
    </source>
</reference>
<dbReference type="PANTHER" id="PTHR30005">
    <property type="entry name" value="EXOPOLYPHOSPHATASE"/>
    <property type="match status" value="1"/>
</dbReference>
<dbReference type="OrthoDB" id="9814545at2"/>
<evidence type="ECO:0000313" key="3">
    <source>
        <dbReference type="Proteomes" id="UP000003303"/>
    </source>
</evidence>
<dbReference type="InterPro" id="IPR043129">
    <property type="entry name" value="ATPase_NBD"/>
</dbReference>
<organism evidence="2 3">
    <name type="scientific">Porphyromonas uenonis 60-3</name>
    <dbReference type="NCBI Taxonomy" id="596327"/>
    <lineage>
        <taxon>Bacteria</taxon>
        <taxon>Pseudomonadati</taxon>
        <taxon>Bacteroidota</taxon>
        <taxon>Bacteroidia</taxon>
        <taxon>Bacteroidales</taxon>
        <taxon>Porphyromonadaceae</taxon>
        <taxon>Porphyromonas</taxon>
    </lineage>
</organism>
<dbReference type="RefSeq" id="WP_007366071.1">
    <property type="nucleotide sequence ID" value="NZ_ACLR01000220.1"/>
</dbReference>
<dbReference type="SUPFAM" id="SSF53067">
    <property type="entry name" value="Actin-like ATPase domain"/>
    <property type="match status" value="2"/>
</dbReference>
<accession>C2MDZ7</accession>
<gene>
    <name evidence="2" type="ORF">PORUE0001_0504</name>
</gene>
<dbReference type="InterPro" id="IPR003695">
    <property type="entry name" value="Ppx_GppA_N"/>
</dbReference>
<comment type="caution">
    <text evidence="2">The sequence shown here is derived from an EMBL/GenBank/DDBJ whole genome shotgun (WGS) entry which is preliminary data.</text>
</comment>
<dbReference type="Pfam" id="PF02541">
    <property type="entry name" value="Ppx-GppA"/>
    <property type="match status" value="1"/>
</dbReference>
<dbReference type="STRING" id="596327.PORUE0001_0504"/>
<proteinExistence type="predicted"/>
<dbReference type="eggNOG" id="COG0248">
    <property type="taxonomic scope" value="Bacteria"/>
</dbReference>
<dbReference type="Proteomes" id="UP000003303">
    <property type="component" value="Unassembled WGS sequence"/>
</dbReference>
<name>C2MDZ7_9PORP</name>
<keyword evidence="3" id="KW-1185">Reference proteome</keyword>
<dbReference type="EMBL" id="ACLR01000220">
    <property type="protein sequence ID" value="EEK16053.1"/>
    <property type="molecule type" value="Genomic_DNA"/>
</dbReference>
<evidence type="ECO:0000259" key="1">
    <source>
        <dbReference type="Pfam" id="PF02541"/>
    </source>
</evidence>
<dbReference type="PANTHER" id="PTHR30005:SF0">
    <property type="entry name" value="RETROGRADE REGULATION PROTEIN 2"/>
    <property type="match status" value="1"/>
</dbReference>
<evidence type="ECO:0000313" key="2">
    <source>
        <dbReference type="EMBL" id="EEK16053.1"/>
    </source>
</evidence>
<dbReference type="AlphaFoldDB" id="C2MDZ7"/>